<evidence type="ECO:0000256" key="3">
    <source>
        <dbReference type="ARBA" id="ARBA00023125"/>
    </source>
</evidence>
<dbReference type="InterPro" id="IPR007219">
    <property type="entry name" value="XnlR_reg_dom"/>
</dbReference>
<keyword evidence="2" id="KW-0805">Transcription regulation</keyword>
<dbReference type="GO" id="GO:0006351">
    <property type="term" value="P:DNA-templated transcription"/>
    <property type="evidence" value="ECO:0007669"/>
    <property type="project" value="InterPro"/>
</dbReference>
<keyword evidence="4" id="KW-0804">Transcription</keyword>
<dbReference type="Pfam" id="PF04082">
    <property type="entry name" value="Fungal_trans"/>
    <property type="match status" value="1"/>
</dbReference>
<dbReference type="SUPFAM" id="SSF57701">
    <property type="entry name" value="Zn2/Cys6 DNA-binding domain"/>
    <property type="match status" value="1"/>
</dbReference>
<dbReference type="Proteomes" id="UP000231358">
    <property type="component" value="Unassembled WGS sequence"/>
</dbReference>
<dbReference type="GO" id="GO:0003677">
    <property type="term" value="F:DNA binding"/>
    <property type="evidence" value="ECO:0007669"/>
    <property type="project" value="UniProtKB-KW"/>
</dbReference>
<evidence type="ECO:0000259" key="7">
    <source>
        <dbReference type="PROSITE" id="PS50048"/>
    </source>
</evidence>
<dbReference type="GO" id="GO:0008270">
    <property type="term" value="F:zinc ion binding"/>
    <property type="evidence" value="ECO:0007669"/>
    <property type="project" value="InterPro"/>
</dbReference>
<evidence type="ECO:0000256" key="6">
    <source>
        <dbReference type="SAM" id="MobiDB-lite"/>
    </source>
</evidence>
<keyword evidence="3" id="KW-0238">DNA-binding</keyword>
<gene>
    <name evidence="8" type="ORF">AARAC_002025</name>
</gene>
<organism evidence="8 9">
    <name type="scientific">Aspergillus arachidicola</name>
    <dbReference type="NCBI Taxonomy" id="656916"/>
    <lineage>
        <taxon>Eukaryota</taxon>
        <taxon>Fungi</taxon>
        <taxon>Dikarya</taxon>
        <taxon>Ascomycota</taxon>
        <taxon>Pezizomycotina</taxon>
        <taxon>Eurotiomycetes</taxon>
        <taxon>Eurotiomycetidae</taxon>
        <taxon>Eurotiales</taxon>
        <taxon>Aspergillaceae</taxon>
        <taxon>Aspergillus</taxon>
        <taxon>Aspergillus subgen. Circumdati</taxon>
    </lineage>
</organism>
<dbReference type="InterPro" id="IPR001138">
    <property type="entry name" value="Zn2Cys6_DnaBD"/>
</dbReference>
<keyword evidence="9" id="KW-1185">Reference proteome</keyword>
<evidence type="ECO:0000256" key="5">
    <source>
        <dbReference type="ARBA" id="ARBA00023242"/>
    </source>
</evidence>
<feature type="domain" description="Zn(2)-C6 fungal-type" evidence="7">
    <location>
        <begin position="15"/>
        <end position="47"/>
    </location>
</feature>
<dbReference type="CDD" id="cd12148">
    <property type="entry name" value="fungal_TF_MHR"/>
    <property type="match status" value="1"/>
</dbReference>
<dbReference type="InterPro" id="IPR036864">
    <property type="entry name" value="Zn2-C6_fun-type_DNA-bd_sf"/>
</dbReference>
<dbReference type="SMART" id="SM00066">
    <property type="entry name" value="GAL4"/>
    <property type="match status" value="1"/>
</dbReference>
<protein>
    <recommendedName>
        <fullName evidence="7">Zn(2)-C6 fungal-type domain-containing protein</fullName>
    </recommendedName>
</protein>
<dbReference type="GO" id="GO:0000981">
    <property type="term" value="F:DNA-binding transcription factor activity, RNA polymerase II-specific"/>
    <property type="evidence" value="ECO:0007669"/>
    <property type="project" value="InterPro"/>
</dbReference>
<dbReference type="CDD" id="cd00067">
    <property type="entry name" value="GAL4"/>
    <property type="match status" value="1"/>
</dbReference>
<dbReference type="SMART" id="SM00906">
    <property type="entry name" value="Fungal_trans"/>
    <property type="match status" value="1"/>
</dbReference>
<sequence length="718" mass="80043">MPTTNSARGYRSAVACQACRQRKVRCSLAVTGNPCIGCTQDRAECVVVPKQRRKSQKLRPAAGRRRPPSSMPGSESPSYLDPEPDSGLNTDPAAFQHEPSREDQIPNTSYSSLEDGRDGGVGSNGNGLFLPPLANSEVGGMTADARNDNNIEEAERNGIEIAAAVLGQPQRVGEVPFYTGGQTGPTYALGLCSPEKSLPTHFLIPSHTQPPFSEADRHYLEAKGVLSLPGKESCEALLRAYLHHVHPIMPVIEVDNILNYQHNGRLHEYNILLLWSVFFAAVNFVPQNVFIQEGFKSRREMKATLYSRAKCVYAVGEGLDKIVLLQASLLMGFWISELDEHMQPWYWTGTAINLCHMLGLHRNPDASRINPAISNRQRLLWRRLWWSSFYRDRWLGFNFGRPLRINLNDCDTPMPRVTDLLDDVAGVPEPTLSAFLPHDLSKLASYWVTLIELSKHLGNVLNMNYLTIREVPTIEQFECLEGEILNCRLPDQYELGLTSLERFHSFHVHLHYQVLLIALYRPYGSETPTGLNDARQGTWQHRMRLKAGDAASQTNDILDNLAEENLLQFAGPMTPALLVPAMQTHLLFYKSADSIAKRLRLHKLEMCMLIMEELGKTYTIASIYRGIFLKAMHHICSAHQTGAAGSAQTTISVPPGHSSDSNCPVNEDATSRFGADTLHSNSAFMNSSDQDLGIMGGFVDALTDDSSIFNIWETLNQM</sequence>
<comment type="caution">
    <text evidence="8">The sequence shown here is derived from an EMBL/GenBank/DDBJ whole genome shotgun (WGS) entry which is preliminary data.</text>
</comment>
<reference evidence="8 9" key="1">
    <citation type="submission" date="2017-05" db="EMBL/GenBank/DDBJ databases">
        <title>Genome sequence for an aflatoxigenic pathogen of Argentinian peanut, Aspergillus arachidicola.</title>
        <authorList>
            <person name="Moore G."/>
            <person name="Beltz S.B."/>
            <person name="Mack B.M."/>
        </authorList>
    </citation>
    <scope>NUCLEOTIDE SEQUENCE [LARGE SCALE GENOMIC DNA]</scope>
    <source>
        <strain evidence="8 9">CBS 117610</strain>
    </source>
</reference>
<evidence type="ECO:0000256" key="2">
    <source>
        <dbReference type="ARBA" id="ARBA00023015"/>
    </source>
</evidence>
<dbReference type="PROSITE" id="PS00463">
    <property type="entry name" value="ZN2_CY6_FUNGAL_1"/>
    <property type="match status" value="1"/>
</dbReference>
<evidence type="ECO:0000313" key="8">
    <source>
        <dbReference type="EMBL" id="PIG84685.1"/>
    </source>
</evidence>
<dbReference type="GO" id="GO:0009893">
    <property type="term" value="P:positive regulation of metabolic process"/>
    <property type="evidence" value="ECO:0007669"/>
    <property type="project" value="UniProtKB-ARBA"/>
</dbReference>
<accession>A0A2G7FWI2</accession>
<name>A0A2G7FWI2_9EURO</name>
<dbReference type="InterPro" id="IPR052761">
    <property type="entry name" value="Fungal_Detox/Toxin_TFs"/>
</dbReference>
<keyword evidence="5" id="KW-0539">Nucleus</keyword>
<feature type="region of interest" description="Disordered" evidence="6">
    <location>
        <begin position="49"/>
        <end position="129"/>
    </location>
</feature>
<dbReference type="AlphaFoldDB" id="A0A2G7FWI2"/>
<evidence type="ECO:0000256" key="1">
    <source>
        <dbReference type="ARBA" id="ARBA00022723"/>
    </source>
</evidence>
<keyword evidence="1" id="KW-0479">Metal-binding</keyword>
<proteinExistence type="predicted"/>
<dbReference type="PANTHER" id="PTHR47425">
    <property type="entry name" value="FARB-RELATED"/>
    <property type="match status" value="1"/>
</dbReference>
<dbReference type="EMBL" id="NEXV01000376">
    <property type="protein sequence ID" value="PIG84685.1"/>
    <property type="molecule type" value="Genomic_DNA"/>
</dbReference>
<dbReference type="STRING" id="656916.A0A2G7FWI2"/>
<evidence type="ECO:0000313" key="9">
    <source>
        <dbReference type="Proteomes" id="UP000231358"/>
    </source>
</evidence>
<dbReference type="Gene3D" id="4.10.240.10">
    <property type="entry name" value="Zn(2)-C6 fungal-type DNA-binding domain"/>
    <property type="match status" value="1"/>
</dbReference>
<dbReference type="PROSITE" id="PS50048">
    <property type="entry name" value="ZN2_CY6_FUNGAL_2"/>
    <property type="match status" value="1"/>
</dbReference>
<evidence type="ECO:0000256" key="4">
    <source>
        <dbReference type="ARBA" id="ARBA00023163"/>
    </source>
</evidence>
<dbReference type="PANTHER" id="PTHR47425:SF3">
    <property type="entry name" value="ZN(II)2CYS6 TRANSCRIPTION FACTOR (EUROFUNG)"/>
    <property type="match status" value="1"/>
</dbReference>
<dbReference type="Pfam" id="PF00172">
    <property type="entry name" value="Zn_clus"/>
    <property type="match status" value="1"/>
</dbReference>
<feature type="compositionally biased region" description="Basic residues" evidence="6">
    <location>
        <begin position="50"/>
        <end position="67"/>
    </location>
</feature>